<reference evidence="2" key="1">
    <citation type="submission" date="2017-01" db="EMBL/GenBank/DDBJ databases">
        <authorList>
            <person name="Varghese N."/>
            <person name="Submissions S."/>
        </authorList>
    </citation>
    <scope>NUCLEOTIDE SEQUENCE [LARGE SCALE GENOMIC DNA]</scope>
    <source>
        <strain evidence="2">DSM 29430</strain>
    </source>
</reference>
<sequence>MRVDISESAIAARYAECGNSLGWRLLAGPKKAMSGEKIAFIGLNPGGSRDEPGHARYSVENGSAYEIESWAGYCPGQAPLQKQVLALFRKLDASPRDVLSGNLVPFRSKSWASLKNKRAALAYGEALWTSILAQAKPRLVITMGAVVNRRICRVLGGKPDMRASLGWGTVKGFRNIFDGGIHIGLPHLSRFAIIDRPASEQGLSDLFGKDWMQ</sequence>
<evidence type="ECO:0000313" key="1">
    <source>
        <dbReference type="EMBL" id="SIS76287.1"/>
    </source>
</evidence>
<proteinExistence type="predicted"/>
<protein>
    <recommendedName>
        <fullName evidence="3">Uracil DNA glycosylase superfamily protein</fullName>
    </recommendedName>
</protein>
<evidence type="ECO:0008006" key="3">
    <source>
        <dbReference type="Google" id="ProtNLM"/>
    </source>
</evidence>
<name>A0A1N7LR19_9RHOB</name>
<dbReference type="Proteomes" id="UP000186684">
    <property type="component" value="Unassembled WGS sequence"/>
</dbReference>
<gene>
    <name evidence="1" type="ORF">SAMN05421759_10384</name>
</gene>
<dbReference type="AlphaFoldDB" id="A0A1N7LR19"/>
<accession>A0A1N7LR19</accession>
<evidence type="ECO:0000313" key="2">
    <source>
        <dbReference type="Proteomes" id="UP000186684"/>
    </source>
</evidence>
<dbReference type="STRING" id="633194.SAMN05421759_10384"/>
<dbReference type="EMBL" id="FTOQ01000003">
    <property type="protein sequence ID" value="SIS76287.1"/>
    <property type="molecule type" value="Genomic_DNA"/>
</dbReference>
<keyword evidence="2" id="KW-1185">Reference proteome</keyword>
<organism evidence="1 2">
    <name type="scientific">Roseivivax lentus</name>
    <dbReference type="NCBI Taxonomy" id="633194"/>
    <lineage>
        <taxon>Bacteria</taxon>
        <taxon>Pseudomonadati</taxon>
        <taxon>Pseudomonadota</taxon>
        <taxon>Alphaproteobacteria</taxon>
        <taxon>Rhodobacterales</taxon>
        <taxon>Roseobacteraceae</taxon>
        <taxon>Roseivivax</taxon>
    </lineage>
</organism>